<sequence>MSAGGENLVLFPTIAHQHKASGTWSADVHGWCFDGADDFHFQRTAASFLRRALKIDRNQPDPPFFRERAGGFVVENRKKVVIEVAYDRTNLLAVKTKRNGHFQTKINLTISDDSPMATTTFGAKKVSLTAIRKDCQIDQVGGCYLIPDQGLSIISDIDDTIKFSNVGNREELLANTFLRPFRPIEGMPELFNHLAAPERSFHYISATPWQMVRSVSQFLSEHNFPEGSVHLRKFALKDVTFLKKIFPAYKKKRKVVEDMMFRFPNRRFLLFGDTGEKDPEIYGDIARRFPDQTLGICLRNVSPDLPGSIRFRKAFTNVSPRKWIIFEDVLRLESQFLPEMLGTYQNQIDNN</sequence>
<dbReference type="PANTHER" id="PTHR28208">
    <property type="entry name" value="PHOSPHATIDATE PHOSPHATASE APP1"/>
    <property type="match status" value="1"/>
</dbReference>
<gene>
    <name evidence="2" type="ORF">Pan54_09430</name>
</gene>
<dbReference type="PANTHER" id="PTHR28208:SF3">
    <property type="entry name" value="PHOSPHATIDATE PHOSPHATASE APP1"/>
    <property type="match status" value="1"/>
</dbReference>
<dbReference type="Pfam" id="PF09949">
    <property type="entry name" value="APP1_cat"/>
    <property type="match status" value="1"/>
</dbReference>
<evidence type="ECO:0000313" key="2">
    <source>
        <dbReference type="EMBL" id="TWT60229.1"/>
    </source>
</evidence>
<comment type="caution">
    <text evidence="2">The sequence shown here is derived from an EMBL/GenBank/DDBJ whole genome shotgun (WGS) entry which is preliminary data.</text>
</comment>
<organism evidence="2 3">
    <name type="scientific">Rubinisphaera italica</name>
    <dbReference type="NCBI Taxonomy" id="2527969"/>
    <lineage>
        <taxon>Bacteria</taxon>
        <taxon>Pseudomonadati</taxon>
        <taxon>Planctomycetota</taxon>
        <taxon>Planctomycetia</taxon>
        <taxon>Planctomycetales</taxon>
        <taxon>Planctomycetaceae</taxon>
        <taxon>Rubinisphaera</taxon>
    </lineage>
</organism>
<accession>A0A5C5XCA4</accession>
<reference evidence="2 3" key="1">
    <citation type="submission" date="2019-02" db="EMBL/GenBank/DDBJ databases">
        <title>Deep-cultivation of Planctomycetes and their phenomic and genomic characterization uncovers novel biology.</title>
        <authorList>
            <person name="Wiegand S."/>
            <person name="Jogler M."/>
            <person name="Boedeker C."/>
            <person name="Pinto D."/>
            <person name="Vollmers J."/>
            <person name="Rivas-Marin E."/>
            <person name="Kohn T."/>
            <person name="Peeters S.H."/>
            <person name="Heuer A."/>
            <person name="Rast P."/>
            <person name="Oberbeckmann S."/>
            <person name="Bunk B."/>
            <person name="Jeske O."/>
            <person name="Meyerdierks A."/>
            <person name="Storesund J.E."/>
            <person name="Kallscheuer N."/>
            <person name="Luecker S."/>
            <person name="Lage O.M."/>
            <person name="Pohl T."/>
            <person name="Merkel B.J."/>
            <person name="Hornburger P."/>
            <person name="Mueller R.-W."/>
            <person name="Bruemmer F."/>
            <person name="Labrenz M."/>
            <person name="Spormann A.M."/>
            <person name="Op Den Camp H."/>
            <person name="Overmann J."/>
            <person name="Amann R."/>
            <person name="Jetten M.S.M."/>
            <person name="Mascher T."/>
            <person name="Medema M.H."/>
            <person name="Devos D.P."/>
            <person name="Kaster A.-K."/>
            <person name="Ovreas L."/>
            <person name="Rohde M."/>
            <person name="Galperin M.Y."/>
            <person name="Jogler C."/>
        </authorList>
    </citation>
    <scope>NUCLEOTIDE SEQUENCE [LARGE SCALE GENOMIC DNA]</scope>
    <source>
        <strain evidence="2 3">Pan54</strain>
    </source>
</reference>
<evidence type="ECO:0000259" key="1">
    <source>
        <dbReference type="Pfam" id="PF09949"/>
    </source>
</evidence>
<feature type="domain" description="Phosphatidate phosphatase APP1 catalytic" evidence="1">
    <location>
        <begin position="152"/>
        <end position="300"/>
    </location>
</feature>
<name>A0A5C5XCA4_9PLAN</name>
<dbReference type="GO" id="GO:0008195">
    <property type="term" value="F:phosphatidate phosphatase activity"/>
    <property type="evidence" value="ECO:0007669"/>
    <property type="project" value="InterPro"/>
</dbReference>
<dbReference type="Proteomes" id="UP000316095">
    <property type="component" value="Unassembled WGS sequence"/>
</dbReference>
<protein>
    <recommendedName>
        <fullName evidence="1">Phosphatidate phosphatase APP1 catalytic domain-containing protein</fullName>
    </recommendedName>
</protein>
<dbReference type="RefSeq" id="WP_146502380.1">
    <property type="nucleotide sequence ID" value="NZ_SJPG01000001.1"/>
</dbReference>
<dbReference type="EMBL" id="SJPG01000001">
    <property type="protein sequence ID" value="TWT60229.1"/>
    <property type="molecule type" value="Genomic_DNA"/>
</dbReference>
<evidence type="ECO:0000313" key="3">
    <source>
        <dbReference type="Proteomes" id="UP000316095"/>
    </source>
</evidence>
<dbReference type="InterPro" id="IPR052935">
    <property type="entry name" value="Mg2+_PAP"/>
</dbReference>
<keyword evidence="3" id="KW-1185">Reference proteome</keyword>
<dbReference type="OrthoDB" id="9789875at2"/>
<dbReference type="InterPro" id="IPR019236">
    <property type="entry name" value="APP1_cat"/>
</dbReference>
<proteinExistence type="predicted"/>
<dbReference type="AlphaFoldDB" id="A0A5C5XCA4"/>